<dbReference type="GO" id="GO:0009231">
    <property type="term" value="P:riboflavin biosynthetic process"/>
    <property type="evidence" value="ECO:0007669"/>
    <property type="project" value="InterPro"/>
</dbReference>
<gene>
    <name evidence="2" type="ORF">SAMN05660909_02026</name>
</gene>
<dbReference type="PANTHER" id="PTHR38011:SF11">
    <property type="entry name" value="2,5-DIAMINO-6-RIBOSYLAMINO-4(3H)-PYRIMIDINONE 5'-PHOSPHATE REDUCTASE"/>
    <property type="match status" value="1"/>
</dbReference>
<proteinExistence type="predicted"/>
<name>A0A1H4BBY6_9BACT</name>
<dbReference type="AlphaFoldDB" id="A0A1H4BBY6"/>
<accession>A0A1H4BBY6</accession>
<organism evidence="2 3">
    <name type="scientific">Chitinophaga terrae</name>
    <name type="common">ex Kim and Jung 2007</name>
    <dbReference type="NCBI Taxonomy" id="408074"/>
    <lineage>
        <taxon>Bacteria</taxon>
        <taxon>Pseudomonadati</taxon>
        <taxon>Bacteroidota</taxon>
        <taxon>Chitinophagia</taxon>
        <taxon>Chitinophagales</taxon>
        <taxon>Chitinophagaceae</taxon>
        <taxon>Chitinophaga</taxon>
    </lineage>
</organism>
<dbReference type="Gene3D" id="3.40.430.10">
    <property type="entry name" value="Dihydrofolate Reductase, subunit A"/>
    <property type="match status" value="1"/>
</dbReference>
<dbReference type="Proteomes" id="UP000199656">
    <property type="component" value="Unassembled WGS sequence"/>
</dbReference>
<dbReference type="Pfam" id="PF01872">
    <property type="entry name" value="RibD_C"/>
    <property type="match status" value="1"/>
</dbReference>
<keyword evidence="3" id="KW-1185">Reference proteome</keyword>
<evidence type="ECO:0000313" key="3">
    <source>
        <dbReference type="Proteomes" id="UP000199656"/>
    </source>
</evidence>
<dbReference type="InterPro" id="IPR024072">
    <property type="entry name" value="DHFR-like_dom_sf"/>
</dbReference>
<dbReference type="STRING" id="408074.SAMN05660909_02026"/>
<dbReference type="PANTHER" id="PTHR38011">
    <property type="entry name" value="DIHYDROFOLATE REDUCTASE FAMILY PROTEIN (AFU_ORTHOLOGUE AFUA_8G06820)"/>
    <property type="match status" value="1"/>
</dbReference>
<feature type="domain" description="Bacterial bifunctional deaminase-reductase C-terminal" evidence="1">
    <location>
        <begin position="2"/>
        <end position="170"/>
    </location>
</feature>
<dbReference type="SUPFAM" id="SSF53597">
    <property type="entry name" value="Dihydrofolate reductase-like"/>
    <property type="match status" value="1"/>
</dbReference>
<dbReference type="EMBL" id="FNRL01000007">
    <property type="protein sequence ID" value="SEA45498.1"/>
    <property type="molecule type" value="Genomic_DNA"/>
</dbReference>
<protein>
    <submittedName>
        <fullName evidence="2">Dihydrofolate reductase</fullName>
    </submittedName>
</protein>
<evidence type="ECO:0000259" key="1">
    <source>
        <dbReference type="Pfam" id="PF01872"/>
    </source>
</evidence>
<dbReference type="InterPro" id="IPR002734">
    <property type="entry name" value="RibDG_C"/>
</dbReference>
<reference evidence="3" key="1">
    <citation type="submission" date="2016-10" db="EMBL/GenBank/DDBJ databases">
        <authorList>
            <person name="Varghese N."/>
            <person name="Submissions S."/>
        </authorList>
    </citation>
    <scope>NUCLEOTIDE SEQUENCE [LARGE SCALE GENOMIC DNA]</scope>
    <source>
        <strain evidence="3">DSM 23920</strain>
    </source>
</reference>
<dbReference type="InterPro" id="IPR050765">
    <property type="entry name" value="Riboflavin_Biosynth_HTPR"/>
</dbReference>
<sequence>MHVSLDGFVAGPNGEMNWIKVDEELFEYASNRTSASDTALYGRNTFLMMDNYWPTAADKPNASKHDIEHGTWYNKVNKYVVSSSIQSDNPLVTVISRDMKGQLETLKNQPGKEIIMFGSPGLVHSLLELDLIDEFWLFYNPILLGKGVPMFGKIREHLPLKLIKTEQLKSTGVVCMNYERVR</sequence>
<evidence type="ECO:0000313" key="2">
    <source>
        <dbReference type="EMBL" id="SEA45498.1"/>
    </source>
</evidence>
<dbReference type="GO" id="GO:0008703">
    <property type="term" value="F:5-amino-6-(5-phosphoribosylamino)uracil reductase activity"/>
    <property type="evidence" value="ECO:0007669"/>
    <property type="project" value="InterPro"/>
</dbReference>